<sequence>MKKEGWQQLQRVSTLRKTEEGYESSGWVLAEVLGYGAAIKFIELTGWRKLSCHCVRGYATTIFPLYENDDFWGKISRRGRTE</sequence>
<protein>
    <submittedName>
        <fullName evidence="1">Uncharacterized protein</fullName>
    </submittedName>
</protein>
<accession>A0A154PJC0</accession>
<evidence type="ECO:0000313" key="1">
    <source>
        <dbReference type="EMBL" id="KZC11922.1"/>
    </source>
</evidence>
<organism evidence="1 2">
    <name type="scientific">Dufourea novaeangliae</name>
    <name type="common">Sweat bee</name>
    <dbReference type="NCBI Taxonomy" id="178035"/>
    <lineage>
        <taxon>Eukaryota</taxon>
        <taxon>Metazoa</taxon>
        <taxon>Ecdysozoa</taxon>
        <taxon>Arthropoda</taxon>
        <taxon>Hexapoda</taxon>
        <taxon>Insecta</taxon>
        <taxon>Pterygota</taxon>
        <taxon>Neoptera</taxon>
        <taxon>Endopterygota</taxon>
        <taxon>Hymenoptera</taxon>
        <taxon>Apocrita</taxon>
        <taxon>Aculeata</taxon>
        <taxon>Apoidea</taxon>
        <taxon>Anthophila</taxon>
        <taxon>Halictidae</taxon>
        <taxon>Rophitinae</taxon>
        <taxon>Dufourea</taxon>
    </lineage>
</organism>
<dbReference type="Proteomes" id="UP000076502">
    <property type="component" value="Unassembled WGS sequence"/>
</dbReference>
<evidence type="ECO:0000313" key="2">
    <source>
        <dbReference type="Proteomes" id="UP000076502"/>
    </source>
</evidence>
<reference evidence="1 2" key="1">
    <citation type="submission" date="2015-07" db="EMBL/GenBank/DDBJ databases">
        <title>The genome of Dufourea novaeangliae.</title>
        <authorList>
            <person name="Pan H."/>
            <person name="Kapheim K."/>
        </authorList>
    </citation>
    <scope>NUCLEOTIDE SEQUENCE [LARGE SCALE GENOMIC DNA]</scope>
    <source>
        <strain evidence="1">0120121106</strain>
        <tissue evidence="1">Whole body</tissue>
    </source>
</reference>
<proteinExistence type="predicted"/>
<dbReference type="AlphaFoldDB" id="A0A154PJC0"/>
<keyword evidence="2" id="KW-1185">Reference proteome</keyword>
<dbReference type="EMBL" id="KQ434936">
    <property type="protein sequence ID" value="KZC11922.1"/>
    <property type="molecule type" value="Genomic_DNA"/>
</dbReference>
<name>A0A154PJC0_DUFNO</name>
<gene>
    <name evidence="1" type="ORF">WN55_03426</name>
</gene>